<dbReference type="Proteomes" id="UP000198418">
    <property type="component" value="Unassembled WGS sequence"/>
</dbReference>
<sequence>MGEAACDIEIFRDPLAARAVWRDLAPERRASFYQSEAFLLNWLEIYGDTTEPWFIAARDAAGASALLPLGIFRFGPLRVAQFLGGKDSNYNLGLFRDPDAWSAEQVAALLRAAARQPGGPHLYRLLNLPQRWNGMDNPLLRLPHQPSPSPAYCTALAEDGENLLAGKLSADTRKKMRKKERRLTQMGALTCFRAAPGQANALLDAYFRQKEQAYALGDAAHVARARKFYRALAGRGLELHALALDGRPIAILAAAANGSRLHGLFNSFDPDPEIAKSSPGDLLLARVLRDACARGLKTFDLGVGEARYKRMFCGEREAMGDVLFAGRAAGALARPILAAALRAKAAIKNDARLWGAIQRQRRRLARRAGGEGAD</sequence>
<dbReference type="EMBL" id="FYDG01000001">
    <property type="protein sequence ID" value="SNB57458.1"/>
    <property type="molecule type" value="Genomic_DNA"/>
</dbReference>
<dbReference type="InterPro" id="IPR038740">
    <property type="entry name" value="BioF2-like_GNAT_dom"/>
</dbReference>
<organism evidence="2 3">
    <name type="scientific">Rhodoblastus acidophilus</name>
    <name type="common">Rhodopseudomonas acidophila</name>
    <dbReference type="NCBI Taxonomy" id="1074"/>
    <lineage>
        <taxon>Bacteria</taxon>
        <taxon>Pseudomonadati</taxon>
        <taxon>Pseudomonadota</taxon>
        <taxon>Alphaproteobacteria</taxon>
        <taxon>Hyphomicrobiales</taxon>
        <taxon>Rhodoblastaceae</taxon>
        <taxon>Rhodoblastus</taxon>
    </lineage>
</organism>
<dbReference type="OrthoDB" id="8193702at2"/>
<gene>
    <name evidence="2" type="ORF">SAMN06265338_101545</name>
</gene>
<protein>
    <submittedName>
        <fullName evidence="2">Acetyltransferase involved in cellulose biosynthesis, CelD/BcsL family</fullName>
    </submittedName>
</protein>
<feature type="domain" description="BioF2-like acetyltransferase" evidence="1">
    <location>
        <begin position="171"/>
        <end position="310"/>
    </location>
</feature>
<name>A0A212QE47_RHOAC</name>
<evidence type="ECO:0000313" key="2">
    <source>
        <dbReference type="EMBL" id="SNB57458.1"/>
    </source>
</evidence>
<dbReference type="RefSeq" id="WP_158255150.1">
    <property type="nucleotide sequence ID" value="NZ_FYDG01000001.1"/>
</dbReference>
<dbReference type="Pfam" id="PF13480">
    <property type="entry name" value="Acetyltransf_6"/>
    <property type="match status" value="1"/>
</dbReference>
<dbReference type="Gene3D" id="3.40.630.30">
    <property type="match status" value="1"/>
</dbReference>
<evidence type="ECO:0000259" key="1">
    <source>
        <dbReference type="Pfam" id="PF13480"/>
    </source>
</evidence>
<keyword evidence="3" id="KW-1185">Reference proteome</keyword>
<proteinExistence type="predicted"/>
<dbReference type="GO" id="GO:0016740">
    <property type="term" value="F:transferase activity"/>
    <property type="evidence" value="ECO:0007669"/>
    <property type="project" value="UniProtKB-KW"/>
</dbReference>
<dbReference type="SUPFAM" id="SSF55729">
    <property type="entry name" value="Acyl-CoA N-acyltransferases (Nat)"/>
    <property type="match status" value="1"/>
</dbReference>
<dbReference type="AlphaFoldDB" id="A0A212QE47"/>
<evidence type="ECO:0000313" key="3">
    <source>
        <dbReference type="Proteomes" id="UP000198418"/>
    </source>
</evidence>
<accession>A0A212QE47</accession>
<keyword evidence="2" id="KW-0808">Transferase</keyword>
<dbReference type="InterPro" id="IPR016181">
    <property type="entry name" value="Acyl_CoA_acyltransferase"/>
</dbReference>
<reference evidence="3" key="1">
    <citation type="submission" date="2017-06" db="EMBL/GenBank/DDBJ databases">
        <authorList>
            <person name="Varghese N."/>
            <person name="Submissions S."/>
        </authorList>
    </citation>
    <scope>NUCLEOTIDE SEQUENCE [LARGE SCALE GENOMIC DNA]</scope>
    <source>
        <strain evidence="3">DSM 137</strain>
    </source>
</reference>